<dbReference type="CDD" id="cd00051">
    <property type="entry name" value="EFh"/>
    <property type="match status" value="1"/>
</dbReference>
<dbReference type="PROSITE" id="PS50222">
    <property type="entry name" value="EF_HAND_2"/>
    <property type="match status" value="2"/>
</dbReference>
<evidence type="ECO:0000313" key="5">
    <source>
        <dbReference type="Ensembl" id="ENSPMGP00000022153.1"/>
    </source>
</evidence>
<reference evidence="5" key="1">
    <citation type="submission" date="2025-08" db="UniProtKB">
        <authorList>
            <consortium name="Ensembl"/>
        </authorList>
    </citation>
    <scope>IDENTIFICATION</scope>
</reference>
<evidence type="ECO:0000256" key="1">
    <source>
        <dbReference type="ARBA" id="ARBA00022723"/>
    </source>
</evidence>
<keyword evidence="3" id="KW-0106">Calcium</keyword>
<feature type="domain" description="EF-hand" evidence="4">
    <location>
        <begin position="61"/>
        <end position="96"/>
    </location>
</feature>
<dbReference type="Pfam" id="PF00036">
    <property type="entry name" value="EF-hand_1"/>
    <property type="match status" value="1"/>
</dbReference>
<dbReference type="SMART" id="SM00054">
    <property type="entry name" value="EFh"/>
    <property type="match status" value="2"/>
</dbReference>
<keyword evidence="6" id="KW-1185">Reference proteome</keyword>
<proteinExistence type="predicted"/>
<dbReference type="SUPFAM" id="SSF47473">
    <property type="entry name" value="EF-hand"/>
    <property type="match status" value="1"/>
</dbReference>
<dbReference type="InterPro" id="IPR002048">
    <property type="entry name" value="EF_hand_dom"/>
</dbReference>
<reference evidence="5" key="2">
    <citation type="submission" date="2025-09" db="UniProtKB">
        <authorList>
            <consortium name="Ensembl"/>
        </authorList>
    </citation>
    <scope>IDENTIFICATION</scope>
</reference>
<dbReference type="Proteomes" id="UP000261520">
    <property type="component" value="Unplaced"/>
</dbReference>
<organism evidence="5 6">
    <name type="scientific">Periophthalmus magnuspinnatus</name>
    <dbReference type="NCBI Taxonomy" id="409849"/>
    <lineage>
        <taxon>Eukaryota</taxon>
        <taxon>Metazoa</taxon>
        <taxon>Chordata</taxon>
        <taxon>Craniata</taxon>
        <taxon>Vertebrata</taxon>
        <taxon>Euteleostomi</taxon>
        <taxon>Actinopterygii</taxon>
        <taxon>Neopterygii</taxon>
        <taxon>Teleostei</taxon>
        <taxon>Neoteleostei</taxon>
        <taxon>Acanthomorphata</taxon>
        <taxon>Gobiaria</taxon>
        <taxon>Gobiiformes</taxon>
        <taxon>Gobioidei</taxon>
        <taxon>Gobiidae</taxon>
        <taxon>Oxudercinae</taxon>
        <taxon>Periophthalmus</taxon>
    </lineage>
</organism>
<feature type="domain" description="EF-hand" evidence="4">
    <location>
        <begin position="97"/>
        <end position="132"/>
    </location>
</feature>
<protein>
    <recommendedName>
        <fullName evidence="4">EF-hand domain-containing protein</fullName>
    </recommendedName>
</protein>
<dbReference type="PROSITE" id="PS00018">
    <property type="entry name" value="EF_HAND_1"/>
    <property type="match status" value="2"/>
</dbReference>
<evidence type="ECO:0000256" key="2">
    <source>
        <dbReference type="ARBA" id="ARBA00022737"/>
    </source>
</evidence>
<sequence>RLTPACIMDPVAQFRDKLIARDYGSIIELGRIFRRMANEDHRPNMSLEDFESGIAEYAVTLEKDEAEAVFKAIDKDGSGTLDINEFIKALRPPMPKEREDAVLQAFQAIDQSGDGEISTEEVRKYYNPKMHPMVRRKKWTEERALEVFLKVFETPGDKDGKVTLDEFINFYCNVSASTEDDEDFFQIIKNVWKI</sequence>
<dbReference type="Gene3D" id="1.10.238.10">
    <property type="entry name" value="EF-hand"/>
    <property type="match status" value="2"/>
</dbReference>
<dbReference type="Pfam" id="PF13499">
    <property type="entry name" value="EF-hand_7"/>
    <property type="match status" value="1"/>
</dbReference>
<dbReference type="PANTHER" id="PTHR34524:SF6">
    <property type="entry name" value="CALCYPHOSINE LIKE"/>
    <property type="match status" value="1"/>
</dbReference>
<dbReference type="InterPro" id="IPR011992">
    <property type="entry name" value="EF-hand-dom_pair"/>
</dbReference>
<dbReference type="InterPro" id="IPR018247">
    <property type="entry name" value="EF_Hand_1_Ca_BS"/>
</dbReference>
<evidence type="ECO:0000256" key="3">
    <source>
        <dbReference type="ARBA" id="ARBA00022837"/>
    </source>
</evidence>
<evidence type="ECO:0000259" key="4">
    <source>
        <dbReference type="PROSITE" id="PS50222"/>
    </source>
</evidence>
<keyword evidence="2" id="KW-0677">Repeat</keyword>
<dbReference type="Ensembl" id="ENSPMGT00000023595.1">
    <property type="protein sequence ID" value="ENSPMGP00000022153.1"/>
    <property type="gene ID" value="ENSPMGG00000017903.1"/>
</dbReference>
<dbReference type="AlphaFoldDB" id="A0A3B4AYF4"/>
<name>A0A3B4AYF4_9GOBI</name>
<accession>A0A3B4AYF4</accession>
<evidence type="ECO:0000313" key="6">
    <source>
        <dbReference type="Proteomes" id="UP000261520"/>
    </source>
</evidence>
<dbReference type="PANTHER" id="PTHR34524">
    <property type="entry name" value="CALCYPHOSIN"/>
    <property type="match status" value="1"/>
</dbReference>
<dbReference type="GO" id="GO:0005509">
    <property type="term" value="F:calcium ion binding"/>
    <property type="evidence" value="ECO:0007669"/>
    <property type="project" value="InterPro"/>
</dbReference>
<keyword evidence="1" id="KW-0479">Metal-binding</keyword>
<dbReference type="InterPro" id="IPR051581">
    <property type="entry name" value="Ca-bind"/>
</dbReference>